<protein>
    <recommendedName>
        <fullName evidence="2">Lipoprotein</fullName>
    </recommendedName>
</protein>
<dbReference type="EMBL" id="UINC01048333">
    <property type="protein sequence ID" value="SVB58746.1"/>
    <property type="molecule type" value="Genomic_DNA"/>
</dbReference>
<dbReference type="AlphaFoldDB" id="A0A382F6S3"/>
<reference evidence="1" key="1">
    <citation type="submission" date="2018-05" db="EMBL/GenBank/DDBJ databases">
        <authorList>
            <person name="Lanie J.A."/>
            <person name="Ng W.-L."/>
            <person name="Kazmierczak K.M."/>
            <person name="Andrzejewski T.M."/>
            <person name="Davidsen T.M."/>
            <person name="Wayne K.J."/>
            <person name="Tettelin H."/>
            <person name="Glass J.I."/>
            <person name="Rusch D."/>
            <person name="Podicherti R."/>
            <person name="Tsui H.-C.T."/>
            <person name="Winkler M.E."/>
        </authorList>
    </citation>
    <scope>NUCLEOTIDE SEQUENCE</scope>
</reference>
<dbReference type="PROSITE" id="PS51257">
    <property type="entry name" value="PROKAR_LIPOPROTEIN"/>
    <property type="match status" value="1"/>
</dbReference>
<evidence type="ECO:0008006" key="2">
    <source>
        <dbReference type="Google" id="ProtNLM"/>
    </source>
</evidence>
<organism evidence="1">
    <name type="scientific">marine metagenome</name>
    <dbReference type="NCBI Taxonomy" id="408172"/>
    <lineage>
        <taxon>unclassified sequences</taxon>
        <taxon>metagenomes</taxon>
        <taxon>ecological metagenomes</taxon>
    </lineage>
</organism>
<gene>
    <name evidence="1" type="ORF">METZ01_LOCUS211600</name>
</gene>
<accession>A0A382F6S3</accession>
<evidence type="ECO:0000313" key="1">
    <source>
        <dbReference type="EMBL" id="SVB58746.1"/>
    </source>
</evidence>
<name>A0A382F6S3_9ZZZZ</name>
<sequence>MRTKIGILLILSSVFLSGCWLKGTGNSGMAFKRITPKMEKRMAYLLAKGCNEDYQYLDPDIAMLYSFLPGGGQFYAGENKKGLVYLLSSPFIFPYLVSFKDAQNSVDYFNFKYTIKFCAQKLGFVRRSRSKTSH</sequence>
<proteinExistence type="predicted"/>